<feature type="non-terminal residue" evidence="1">
    <location>
        <position position="113"/>
    </location>
</feature>
<organism evidence="1 2">
    <name type="scientific">Lymnaea stagnalis</name>
    <name type="common">Great pond snail</name>
    <name type="synonym">Helix stagnalis</name>
    <dbReference type="NCBI Taxonomy" id="6523"/>
    <lineage>
        <taxon>Eukaryota</taxon>
        <taxon>Metazoa</taxon>
        <taxon>Spiralia</taxon>
        <taxon>Lophotrochozoa</taxon>
        <taxon>Mollusca</taxon>
        <taxon>Gastropoda</taxon>
        <taxon>Heterobranchia</taxon>
        <taxon>Euthyneura</taxon>
        <taxon>Panpulmonata</taxon>
        <taxon>Hygrophila</taxon>
        <taxon>Lymnaeoidea</taxon>
        <taxon>Lymnaeidae</taxon>
        <taxon>Lymnaea</taxon>
    </lineage>
</organism>
<dbReference type="AlphaFoldDB" id="A0AAV2HSG2"/>
<sequence length="113" mass="13085">APVLQTLPIKRQSSSSVSRNRRSELMLRGTKRVEQWLEQRQAARGISHVSVDQPIITGSKGCLADVLDQQIVIMRRRHFATQTDWTWKMMAERWRHGRIVMATVTSIVPFAFR</sequence>
<name>A0AAV2HSG2_LYMST</name>
<gene>
    <name evidence="1" type="ORF">GSLYS_00010355001</name>
</gene>
<feature type="non-terminal residue" evidence="1">
    <location>
        <position position="1"/>
    </location>
</feature>
<reference evidence="1 2" key="1">
    <citation type="submission" date="2024-04" db="EMBL/GenBank/DDBJ databases">
        <authorList>
            <consortium name="Genoscope - CEA"/>
            <person name="William W."/>
        </authorList>
    </citation>
    <scope>NUCLEOTIDE SEQUENCE [LARGE SCALE GENOMIC DNA]</scope>
</reference>
<proteinExistence type="predicted"/>
<accession>A0AAV2HSG2</accession>
<evidence type="ECO:0000313" key="1">
    <source>
        <dbReference type="EMBL" id="CAL1536442.1"/>
    </source>
</evidence>
<dbReference type="EMBL" id="CAXITT010000230">
    <property type="protein sequence ID" value="CAL1536442.1"/>
    <property type="molecule type" value="Genomic_DNA"/>
</dbReference>
<keyword evidence="2" id="KW-1185">Reference proteome</keyword>
<dbReference type="Proteomes" id="UP001497497">
    <property type="component" value="Unassembled WGS sequence"/>
</dbReference>
<evidence type="ECO:0000313" key="2">
    <source>
        <dbReference type="Proteomes" id="UP001497497"/>
    </source>
</evidence>
<comment type="caution">
    <text evidence="1">The sequence shown here is derived from an EMBL/GenBank/DDBJ whole genome shotgun (WGS) entry which is preliminary data.</text>
</comment>
<protein>
    <submittedName>
        <fullName evidence="1">Uncharacterized protein</fullName>
    </submittedName>
</protein>